<accession>A0A328FC66</accession>
<keyword evidence="1" id="KW-0812">Transmembrane</keyword>
<evidence type="ECO:0000313" key="3">
    <source>
        <dbReference type="EMBL" id="RAM02284.1"/>
    </source>
</evidence>
<reference evidence="3 4" key="1">
    <citation type="submission" date="2018-06" db="EMBL/GenBank/DDBJ databases">
        <title>Complete Genome Sequence of Desulfobacter hydrogenophilus (DSM3380).</title>
        <authorList>
            <person name="Marietou A."/>
            <person name="Schreiber L."/>
            <person name="Marshall I."/>
            <person name="Jorgensen B."/>
        </authorList>
    </citation>
    <scope>NUCLEOTIDE SEQUENCE [LARGE SCALE GENOMIC DNA]</scope>
    <source>
        <strain evidence="3 4">DSM 3380</strain>
    </source>
</reference>
<dbReference type="Proteomes" id="UP000293902">
    <property type="component" value="Chromosome"/>
</dbReference>
<keyword evidence="1" id="KW-1133">Transmembrane helix</keyword>
<keyword evidence="5" id="KW-1185">Reference proteome</keyword>
<feature type="transmembrane region" description="Helical" evidence="1">
    <location>
        <begin position="50"/>
        <end position="69"/>
    </location>
</feature>
<dbReference type="EMBL" id="CP036313">
    <property type="protein sequence ID" value="QBH14390.1"/>
    <property type="molecule type" value="Genomic_DNA"/>
</dbReference>
<dbReference type="Proteomes" id="UP000248798">
    <property type="component" value="Unassembled WGS sequence"/>
</dbReference>
<evidence type="ECO:0000313" key="4">
    <source>
        <dbReference type="Proteomes" id="UP000248798"/>
    </source>
</evidence>
<sequence length="74" mass="8659">MKKRNIFQNQSQEILTLFEMAKDRSKVMCIPMDYAKKDHMVMFCNGNGKILLLWTLALLISLVAIARIYDHLEN</sequence>
<gene>
    <name evidence="3" type="ORF">DO021_09225</name>
    <name evidence="2" type="ORF">EYB58_16565</name>
</gene>
<dbReference type="AlphaFoldDB" id="A0A328FC66"/>
<organism evidence="3 4">
    <name type="scientific">Desulfobacter hydrogenophilus</name>
    <dbReference type="NCBI Taxonomy" id="2291"/>
    <lineage>
        <taxon>Bacteria</taxon>
        <taxon>Pseudomonadati</taxon>
        <taxon>Thermodesulfobacteriota</taxon>
        <taxon>Desulfobacteria</taxon>
        <taxon>Desulfobacterales</taxon>
        <taxon>Desulfobacteraceae</taxon>
        <taxon>Desulfobacter</taxon>
    </lineage>
</organism>
<evidence type="ECO:0000313" key="2">
    <source>
        <dbReference type="EMBL" id="QBH14390.1"/>
    </source>
</evidence>
<keyword evidence="1" id="KW-0472">Membrane</keyword>
<dbReference type="OrthoDB" id="9811278at2"/>
<dbReference type="RefSeq" id="WP_111955943.1">
    <property type="nucleotide sequence ID" value="NZ_CP036313.1"/>
</dbReference>
<reference evidence="2 5" key="2">
    <citation type="submission" date="2019-02" db="EMBL/GenBank/DDBJ databases">
        <title>Complete genome sequence of Desulfobacter hydrogenophilus AcRS1.</title>
        <authorList>
            <person name="Marietou A."/>
            <person name="Lund M.B."/>
            <person name="Marshall I.P.G."/>
            <person name="Schreiber L."/>
            <person name="Jorgensen B."/>
        </authorList>
    </citation>
    <scope>NUCLEOTIDE SEQUENCE [LARGE SCALE GENOMIC DNA]</scope>
    <source>
        <strain evidence="2 5">AcRS1</strain>
    </source>
</reference>
<protein>
    <submittedName>
        <fullName evidence="3">Uncharacterized protein</fullName>
    </submittedName>
</protein>
<name>A0A328FC66_9BACT</name>
<dbReference type="EMBL" id="QLNI01000016">
    <property type="protein sequence ID" value="RAM02284.1"/>
    <property type="molecule type" value="Genomic_DNA"/>
</dbReference>
<evidence type="ECO:0000313" key="5">
    <source>
        <dbReference type="Proteomes" id="UP000293902"/>
    </source>
</evidence>
<evidence type="ECO:0000256" key="1">
    <source>
        <dbReference type="SAM" id="Phobius"/>
    </source>
</evidence>
<proteinExistence type="predicted"/>